<dbReference type="EMBL" id="LZEU01000001">
    <property type="protein sequence ID" value="MBC9250144.1"/>
    <property type="molecule type" value="Genomic_DNA"/>
</dbReference>
<gene>
    <name evidence="1" type="ORF">A9179_07645</name>
</gene>
<name>A0ABR7RZC1_AQUAC</name>
<dbReference type="Gene3D" id="3.40.50.300">
    <property type="entry name" value="P-loop containing nucleotide triphosphate hydrolases"/>
    <property type="match status" value="1"/>
</dbReference>
<dbReference type="SUPFAM" id="SSF53795">
    <property type="entry name" value="PEP carboxykinase-like"/>
    <property type="match status" value="1"/>
</dbReference>
<comment type="caution">
    <text evidence="1">The sequence shown here is derived from an EMBL/GenBank/DDBJ whole genome shotgun (WGS) entry which is preliminary data.</text>
</comment>
<dbReference type="Proteomes" id="UP000744555">
    <property type="component" value="Unassembled WGS sequence"/>
</dbReference>
<protein>
    <recommendedName>
        <fullName evidence="3">Hpr(Ser) kinase/phosphatase</fullName>
    </recommendedName>
</protein>
<sequence length="303" mass="32382">MSLHFYQAYALTIHSELALPELLGTDPSMSPAMCDVLIRFGRAAAPVAEGPLEQLSAFAWARPGLLKLDVPGIASFLVCGGCEITVEPAVGSDEASIRAFLLGSALGALLMQRGLLVMHGNAIRIGDRCMLCVGHSGAGKSTLAAAFTQRGYALLADDVIPIDGKGCALPGVPRVKLWPDSAAQLGLDVTRLDAIRPGVNKFTLPVHQSMTDLPLPVGWIYVLTAGETPSLSAVRGMRRFELLQGYGYRPRFVAGLGLQKEQLLSCSRLANQAQMSELVRKRDHFDLNGLVDSLLADMQEACV</sequence>
<reference evidence="1 2" key="1">
    <citation type="submission" date="2016-06" db="EMBL/GenBank/DDBJ databases">
        <authorList>
            <person name="Ramos C."/>
            <person name="Pintado A."/>
            <person name="Crespo-Gomez J.I."/>
        </authorList>
    </citation>
    <scope>NUCLEOTIDE SEQUENCE [LARGE SCALE GENOMIC DNA]</scope>
    <source>
        <strain evidence="1 2">AVO110</strain>
    </source>
</reference>
<keyword evidence="2" id="KW-1185">Reference proteome</keyword>
<evidence type="ECO:0000313" key="1">
    <source>
        <dbReference type="EMBL" id="MBC9250144.1"/>
    </source>
</evidence>
<accession>A0ABR7RZC1</accession>
<proteinExistence type="predicted"/>
<dbReference type="InterPro" id="IPR027417">
    <property type="entry name" value="P-loop_NTPase"/>
</dbReference>
<dbReference type="RefSeq" id="WP_187805250.1">
    <property type="nucleotide sequence ID" value="NZ_LZEU01000001.1"/>
</dbReference>
<evidence type="ECO:0008006" key="3">
    <source>
        <dbReference type="Google" id="ProtNLM"/>
    </source>
</evidence>
<evidence type="ECO:0000313" key="2">
    <source>
        <dbReference type="Proteomes" id="UP000744555"/>
    </source>
</evidence>
<organism evidence="1 2">
    <name type="scientific">Aquipseudomonas alcaligenes</name>
    <name type="common">Pseudomonas alcaligenes</name>
    <dbReference type="NCBI Taxonomy" id="43263"/>
    <lineage>
        <taxon>Bacteria</taxon>
        <taxon>Pseudomonadati</taxon>
        <taxon>Pseudomonadota</taxon>
        <taxon>Gammaproteobacteria</taxon>
        <taxon>Pseudomonadales</taxon>
        <taxon>Pseudomonadaceae</taxon>
        <taxon>Aquipseudomonas</taxon>
    </lineage>
</organism>